<feature type="compositionally biased region" description="Polar residues" evidence="1">
    <location>
        <begin position="406"/>
        <end position="424"/>
    </location>
</feature>
<accession>A0AAX6MA99</accession>
<dbReference type="EMBL" id="JBANMG010000009">
    <property type="protein sequence ID" value="KAK6949121.1"/>
    <property type="molecule type" value="Genomic_DNA"/>
</dbReference>
<keyword evidence="3" id="KW-1185">Reference proteome</keyword>
<evidence type="ECO:0000256" key="1">
    <source>
        <dbReference type="SAM" id="MobiDB-lite"/>
    </source>
</evidence>
<feature type="compositionally biased region" description="Polar residues" evidence="1">
    <location>
        <begin position="467"/>
        <end position="492"/>
    </location>
</feature>
<evidence type="ECO:0000313" key="2">
    <source>
        <dbReference type="EMBL" id="KAK6949121.1"/>
    </source>
</evidence>
<feature type="region of interest" description="Disordered" evidence="1">
    <location>
        <begin position="393"/>
        <end position="430"/>
    </location>
</feature>
<feature type="compositionally biased region" description="Basic and acidic residues" evidence="1">
    <location>
        <begin position="537"/>
        <end position="547"/>
    </location>
</feature>
<feature type="compositionally biased region" description="Polar residues" evidence="1">
    <location>
        <begin position="294"/>
        <end position="320"/>
    </location>
</feature>
<feature type="compositionally biased region" description="Low complexity" evidence="1">
    <location>
        <begin position="78"/>
        <end position="92"/>
    </location>
</feature>
<feature type="compositionally biased region" description="Polar residues" evidence="1">
    <location>
        <begin position="524"/>
        <end position="533"/>
    </location>
</feature>
<dbReference type="PANTHER" id="PTHR38701:SF1">
    <property type="entry name" value="UP-REGULATED DURING SEPTATION PROTEIN 1 DOMAIN-CONTAINING PROTEIN"/>
    <property type="match status" value="1"/>
</dbReference>
<feature type="compositionally biased region" description="Low complexity" evidence="1">
    <location>
        <begin position="112"/>
        <end position="122"/>
    </location>
</feature>
<proteinExistence type="predicted"/>
<organism evidence="2 3">
    <name type="scientific">Daldinia eschscholtzii</name>
    <dbReference type="NCBI Taxonomy" id="292717"/>
    <lineage>
        <taxon>Eukaryota</taxon>
        <taxon>Fungi</taxon>
        <taxon>Dikarya</taxon>
        <taxon>Ascomycota</taxon>
        <taxon>Pezizomycotina</taxon>
        <taxon>Sordariomycetes</taxon>
        <taxon>Xylariomycetidae</taxon>
        <taxon>Xylariales</taxon>
        <taxon>Hypoxylaceae</taxon>
        <taxon>Daldinia</taxon>
    </lineage>
</organism>
<comment type="caution">
    <text evidence="2">The sequence shown here is derived from an EMBL/GenBank/DDBJ whole genome shotgun (WGS) entry which is preliminary data.</text>
</comment>
<feature type="compositionally biased region" description="Polar residues" evidence="1">
    <location>
        <begin position="270"/>
        <end position="285"/>
    </location>
</feature>
<feature type="compositionally biased region" description="Low complexity" evidence="1">
    <location>
        <begin position="1"/>
        <end position="20"/>
    </location>
</feature>
<feature type="region of interest" description="Disordered" evidence="1">
    <location>
        <begin position="1"/>
        <end position="376"/>
    </location>
</feature>
<feature type="compositionally biased region" description="Polar residues" evidence="1">
    <location>
        <begin position="93"/>
        <end position="111"/>
    </location>
</feature>
<protein>
    <submittedName>
        <fullName evidence="2">Uncharacterized protein</fullName>
    </submittedName>
</protein>
<feature type="compositionally biased region" description="Low complexity" evidence="1">
    <location>
        <begin position="323"/>
        <end position="341"/>
    </location>
</feature>
<evidence type="ECO:0000313" key="3">
    <source>
        <dbReference type="Proteomes" id="UP001369815"/>
    </source>
</evidence>
<name>A0AAX6MA99_9PEZI</name>
<feature type="region of interest" description="Disordered" evidence="1">
    <location>
        <begin position="639"/>
        <end position="661"/>
    </location>
</feature>
<feature type="compositionally biased region" description="Low complexity" evidence="1">
    <location>
        <begin position="252"/>
        <end position="262"/>
    </location>
</feature>
<feature type="compositionally biased region" description="Polar residues" evidence="1">
    <location>
        <begin position="352"/>
        <end position="369"/>
    </location>
</feature>
<feature type="compositionally biased region" description="Acidic residues" evidence="1">
    <location>
        <begin position="500"/>
        <end position="523"/>
    </location>
</feature>
<sequence>MPFDTSSPPLASPNPNSSRPQMPSLSASAARVVNRNPLTPKIASKTGTQSPGLSATATSTSRRQHPPSAINTTRETPSNRSSYFDDSSSFPSHLTTNVTPRSGSRQTRVDSTNNTPNGTPNPDKSDAWEHRSSFGLPSPRIEGDAMRRSGASFGSVSPETANYRRQEGAHNIESKFFHASDAKPPRPVSSSKPVQAKGPTFFYANGNTVENNKPPHPAPYAPVLGQSQDSLSSKFMYANGTPEMRSSPTPPVSRSSGSTVSTAPRPPSNRPATNPPASSHTQAQRPASPAKFPSQGSQASSKTANVPSSGRPQALSTPQLAPSPGLRRSSTGLSRTSGHSRAGSLVKLDHSSGASKPTGSRVSPETSPPMTVAPTPAPLTLASIIQAAEDFAENEECASPDEAPSGLQSPTNPANPTEPVNESVANARRERKVQDLQITNASLEAINRTLERQLRKQTSELRRYQRLSRSGRLSTASTAVESQISLEGTSEQGLGVIDLSDLDENSEAEEQEKEKEMEEELSDSDSVNESLSPSVVAERDAKHQKRDEERLHLDLSKHQQLLVDSQKINQSIRRCLDWTEVLINEGKKALEYRAPIVGVELGGRVLAPDEEEDRPSTANSISDNTVEFDEKFLDDPISLASWGGSERQDRDSGIELQVDGG</sequence>
<feature type="region of interest" description="Disordered" evidence="1">
    <location>
        <begin position="462"/>
        <end position="547"/>
    </location>
</feature>
<dbReference type="PANTHER" id="PTHR38701">
    <property type="entry name" value="CHROMOSOME 8, WHOLE GENOME SHOTGUN SEQUENCE"/>
    <property type="match status" value="1"/>
</dbReference>
<dbReference type="AlphaFoldDB" id="A0AAX6MA99"/>
<feature type="compositionally biased region" description="Basic and acidic residues" evidence="1">
    <location>
        <begin position="123"/>
        <end position="132"/>
    </location>
</feature>
<dbReference type="Proteomes" id="UP001369815">
    <property type="component" value="Unassembled WGS sequence"/>
</dbReference>
<gene>
    <name evidence="2" type="ORF">Daesc_009194</name>
</gene>
<reference evidence="2 3" key="1">
    <citation type="journal article" date="2024" name="Front Chem Biol">
        <title>Unveiling the potential of Daldinia eschscholtzii MFLUCC 19-0629 through bioactivity and bioinformatics studies for enhanced sustainable agriculture production.</title>
        <authorList>
            <person name="Brooks S."/>
            <person name="Weaver J.A."/>
            <person name="Klomchit A."/>
            <person name="Alharthi S.A."/>
            <person name="Onlamun T."/>
            <person name="Nurani R."/>
            <person name="Vong T.K."/>
            <person name="Alberti F."/>
            <person name="Greco C."/>
        </authorList>
    </citation>
    <scope>NUCLEOTIDE SEQUENCE [LARGE SCALE GENOMIC DNA]</scope>
    <source>
        <strain evidence="2">MFLUCC 19-0629</strain>
    </source>
</reference>
<feature type="compositionally biased region" description="Basic and acidic residues" evidence="1">
    <location>
        <begin position="162"/>
        <end position="184"/>
    </location>
</feature>
<feature type="compositionally biased region" description="Polar residues" evidence="1">
    <location>
        <begin position="45"/>
        <end position="61"/>
    </location>
</feature>